<evidence type="ECO:0000259" key="3">
    <source>
        <dbReference type="Pfam" id="PF04773"/>
    </source>
</evidence>
<dbReference type="InterPro" id="IPR006860">
    <property type="entry name" value="FecR"/>
</dbReference>
<dbReference type="GO" id="GO:0016989">
    <property type="term" value="F:sigma factor antagonist activity"/>
    <property type="evidence" value="ECO:0007669"/>
    <property type="project" value="TreeGrafter"/>
</dbReference>
<dbReference type="RefSeq" id="WP_105350002.1">
    <property type="nucleotide sequence ID" value="NZ_PUIA01000016.1"/>
</dbReference>
<dbReference type="Gene3D" id="2.60.120.1440">
    <property type="match status" value="1"/>
</dbReference>
<feature type="compositionally biased region" description="Polar residues" evidence="1">
    <location>
        <begin position="119"/>
        <end position="133"/>
    </location>
</feature>
<dbReference type="Proteomes" id="UP000240009">
    <property type="component" value="Unassembled WGS sequence"/>
</dbReference>
<dbReference type="OrthoDB" id="226716at2"/>
<evidence type="ECO:0000313" key="5">
    <source>
        <dbReference type="Proteomes" id="UP000240009"/>
    </source>
</evidence>
<dbReference type="PANTHER" id="PTHR30273">
    <property type="entry name" value="PERIPLASMIC SIGNAL SENSOR AND SIGMA FACTOR ACTIVATOR FECR-RELATED"/>
    <property type="match status" value="1"/>
</dbReference>
<dbReference type="EMBL" id="PUIA01000016">
    <property type="protein sequence ID" value="PQO38802.1"/>
    <property type="molecule type" value="Genomic_DNA"/>
</dbReference>
<evidence type="ECO:0000313" key="4">
    <source>
        <dbReference type="EMBL" id="PQO38802.1"/>
    </source>
</evidence>
<dbReference type="Pfam" id="PF04773">
    <property type="entry name" value="FecR"/>
    <property type="match status" value="1"/>
</dbReference>
<feature type="domain" description="FecR protein" evidence="3">
    <location>
        <begin position="197"/>
        <end position="253"/>
    </location>
</feature>
<gene>
    <name evidence="4" type="ORF">C5Y96_02730</name>
</gene>
<name>A0A2S8G2X1_9BACT</name>
<reference evidence="4 5" key="1">
    <citation type="submission" date="2018-02" db="EMBL/GenBank/DDBJ databases">
        <title>Comparative genomes isolates from brazilian mangrove.</title>
        <authorList>
            <person name="Araujo J.E."/>
            <person name="Taketani R.G."/>
            <person name="Silva M.C.P."/>
            <person name="Loureco M.V."/>
            <person name="Andreote F.D."/>
        </authorList>
    </citation>
    <scope>NUCLEOTIDE SEQUENCE [LARGE SCALE GENOMIC DNA]</scope>
    <source>
        <strain evidence="4 5">HEX-2 MGV</strain>
    </source>
</reference>
<accession>A0A2S8G2X1</accession>
<sequence>MSEANSNGNRQMSDLITALIDGSITDEQFLGLDQLLKEDPTARQLYLDALQIHEDLPEVVFSVNQESLSELASRDGEANSTRGSGVALWQSGLAIAILLPIAFLIGAMLPLGPRPVAQDSGSQKTRSQPTTHSQRIDGVQFANLAHARFFGEMPPKIYSSPIQQRDYVLMEGMVELAFEKGASAIIEGPAVFRIESNEKLALDIGRCSVHAPEGAEGFQVETPEVNVIDRGTRFSVVVLEDNATEVQVIEGAADIYGKERAVKTNVESEASGLRLSSSDARRFSYEDPQVAVSVPFKVEQYTRHLPDRVVAYEAAMSSDGRAGELVGVEVQRGGERYHYTVEDLIGSQITHFHAQDSHGYLIGDKQLPEVHSSFASDRSIRTGAINIGGSRQPLDASPNLAVNEEAGQYGTPGMAIRFDRPVKNGPGADVVFFELQMFSNPLVGDAFHVSPLDFREGLHSHTVTSYDLTLESPEALQVQTLFLQKFEQVPRSLAQLEKFESIPVVQAVKFHAIAVGIDLSDLGYEDGAIVDGLFFQDALNDDDIVDPTFIAGLPEVE</sequence>
<protein>
    <recommendedName>
        <fullName evidence="3">FecR protein domain-containing protein</fullName>
    </recommendedName>
</protein>
<keyword evidence="2" id="KW-0812">Transmembrane</keyword>
<feature type="region of interest" description="Disordered" evidence="1">
    <location>
        <begin position="116"/>
        <end position="135"/>
    </location>
</feature>
<keyword evidence="2" id="KW-0472">Membrane</keyword>
<dbReference type="InterPro" id="IPR012373">
    <property type="entry name" value="Ferrdict_sens_TM"/>
</dbReference>
<proteinExistence type="predicted"/>
<evidence type="ECO:0000256" key="2">
    <source>
        <dbReference type="SAM" id="Phobius"/>
    </source>
</evidence>
<dbReference type="AlphaFoldDB" id="A0A2S8G2X1"/>
<keyword evidence="2" id="KW-1133">Transmembrane helix</keyword>
<dbReference type="PANTHER" id="PTHR30273:SF2">
    <property type="entry name" value="PROTEIN FECR"/>
    <property type="match status" value="1"/>
</dbReference>
<comment type="caution">
    <text evidence="4">The sequence shown here is derived from an EMBL/GenBank/DDBJ whole genome shotgun (WGS) entry which is preliminary data.</text>
</comment>
<organism evidence="4 5">
    <name type="scientific">Blastopirellula marina</name>
    <dbReference type="NCBI Taxonomy" id="124"/>
    <lineage>
        <taxon>Bacteria</taxon>
        <taxon>Pseudomonadati</taxon>
        <taxon>Planctomycetota</taxon>
        <taxon>Planctomycetia</taxon>
        <taxon>Pirellulales</taxon>
        <taxon>Pirellulaceae</taxon>
        <taxon>Blastopirellula</taxon>
    </lineage>
</organism>
<feature type="transmembrane region" description="Helical" evidence="2">
    <location>
        <begin position="92"/>
        <end position="112"/>
    </location>
</feature>
<evidence type="ECO:0000256" key="1">
    <source>
        <dbReference type="SAM" id="MobiDB-lite"/>
    </source>
</evidence>